<protein>
    <recommendedName>
        <fullName evidence="5">Neurotransmitter-gated ion-channel ligand-binding domain-containing protein</fullName>
    </recommendedName>
</protein>
<keyword evidence="7" id="KW-1185">Reference proteome</keyword>
<feature type="transmembrane region" description="Helical" evidence="3">
    <location>
        <begin position="250"/>
        <end position="272"/>
    </location>
</feature>
<comment type="caution">
    <text evidence="6">The sequence shown here is derived from an EMBL/GenBank/DDBJ whole genome shotgun (WGS) entry which is preliminary data.</text>
</comment>
<dbReference type="Pfam" id="PF02931">
    <property type="entry name" value="Neur_chan_LBD"/>
    <property type="match status" value="1"/>
</dbReference>
<dbReference type="InterPro" id="IPR006202">
    <property type="entry name" value="Neur_chan_lig-bd"/>
</dbReference>
<dbReference type="PROSITE" id="PS00236">
    <property type="entry name" value="NEUROTR_ION_CHANNEL"/>
    <property type="match status" value="1"/>
</dbReference>
<gene>
    <name evidence="6" type="ORF">RRG08_007411</name>
</gene>
<feature type="transmembrane region" description="Helical" evidence="3">
    <location>
        <begin position="110"/>
        <end position="133"/>
    </location>
</feature>
<dbReference type="InterPro" id="IPR036734">
    <property type="entry name" value="Neur_chan_lig-bd_sf"/>
</dbReference>
<feature type="transmembrane region" description="Helical" evidence="3">
    <location>
        <begin position="222"/>
        <end position="245"/>
    </location>
</feature>
<feature type="transmembrane region" description="Helical" evidence="3">
    <location>
        <begin position="77"/>
        <end position="98"/>
    </location>
</feature>
<accession>A0AAE1DGZ3</accession>
<evidence type="ECO:0000313" key="6">
    <source>
        <dbReference type="EMBL" id="KAK3770222.1"/>
    </source>
</evidence>
<dbReference type="GO" id="GO:0005230">
    <property type="term" value="F:extracellular ligand-gated monoatomic ion channel activity"/>
    <property type="evidence" value="ECO:0007669"/>
    <property type="project" value="InterPro"/>
</dbReference>
<comment type="subcellular location">
    <subcellularLocation>
        <location evidence="1">Membrane</location>
        <topology evidence="1">Multi-pass membrane protein</topology>
    </subcellularLocation>
</comment>
<evidence type="ECO:0000256" key="4">
    <source>
        <dbReference type="SAM" id="SignalP"/>
    </source>
</evidence>
<dbReference type="Proteomes" id="UP001283361">
    <property type="component" value="Unassembled WGS sequence"/>
</dbReference>
<sequence>MVPQISNSLRTTGLCVLLVLMEVSCDTTRDPLRDAYRQVKMDLLSHPYAVDKIPPKVNMLDHIDLWLSFIPQQNFRAVYGVILQSVTIFVINFGFVLFFSTLDPDVEVLFLYLVTVLFVCQVLFLYLVTVLFVCQVLILYLVTVLFVCQVLSLYLVTVLFVCQVLFLYLVTVLFACQVLFLYLVTVLFACQVLFLYLVTVLFVCQVLILYLVTVLFVCQVLFLYLVTVLFVCQVLFLYLVTVLFVCQVLILYLVTVLFVCQVLILYLVTVLFVCQVLILYLVTVLFVCQVLMLNLVTGLFVCQALMLNLVTVLFVRQALMLNLVTVLFVCQVLFVNEVEMTVTISATLALGWSEPAFAWDLVTSNITAVSVSIHDIWAPVLANPLSTNSDDITIEMPPSVKILHTGEIQLVKKVTVTVHCAFDMEWFPFDEQRCLFPFMPYNADSANVNTRSNQQAHLTIGPGDEETDADWTWLAVVPIDSLYTNDINAQKNFTFTTFQ</sequence>
<evidence type="ECO:0000259" key="5">
    <source>
        <dbReference type="Pfam" id="PF02931"/>
    </source>
</evidence>
<proteinExistence type="predicted"/>
<name>A0AAE1DGZ3_9GAST</name>
<feature type="chain" id="PRO_5042036564" description="Neurotransmitter-gated ion-channel ligand-binding domain-containing protein" evidence="4">
    <location>
        <begin position="26"/>
        <end position="499"/>
    </location>
</feature>
<keyword evidence="3" id="KW-0812">Transmembrane</keyword>
<feature type="transmembrane region" description="Helical" evidence="3">
    <location>
        <begin position="138"/>
        <end position="160"/>
    </location>
</feature>
<dbReference type="GO" id="GO:0016020">
    <property type="term" value="C:membrane"/>
    <property type="evidence" value="ECO:0007669"/>
    <property type="project" value="UniProtKB-SubCell"/>
</dbReference>
<dbReference type="InterPro" id="IPR006201">
    <property type="entry name" value="Neur_channel"/>
</dbReference>
<feature type="transmembrane region" description="Helical" evidence="3">
    <location>
        <begin position="193"/>
        <end position="216"/>
    </location>
</feature>
<feature type="signal peptide" evidence="4">
    <location>
        <begin position="1"/>
        <end position="25"/>
    </location>
</feature>
<feature type="transmembrane region" description="Helical" evidence="3">
    <location>
        <begin position="313"/>
        <end position="334"/>
    </location>
</feature>
<reference evidence="6" key="1">
    <citation type="journal article" date="2023" name="G3 (Bethesda)">
        <title>A reference genome for the long-term kleptoplast-retaining sea slug Elysia crispata morphotype clarki.</title>
        <authorList>
            <person name="Eastman K.E."/>
            <person name="Pendleton A.L."/>
            <person name="Shaikh M.A."/>
            <person name="Suttiyut T."/>
            <person name="Ogas R."/>
            <person name="Tomko P."/>
            <person name="Gavelis G."/>
            <person name="Widhalm J.R."/>
            <person name="Wisecaver J.H."/>
        </authorList>
    </citation>
    <scope>NUCLEOTIDE SEQUENCE</scope>
    <source>
        <strain evidence="6">ECLA1</strain>
    </source>
</reference>
<evidence type="ECO:0000256" key="3">
    <source>
        <dbReference type="SAM" id="Phobius"/>
    </source>
</evidence>
<dbReference type="EMBL" id="JAWDGP010003863">
    <property type="protein sequence ID" value="KAK3770222.1"/>
    <property type="molecule type" value="Genomic_DNA"/>
</dbReference>
<evidence type="ECO:0000313" key="7">
    <source>
        <dbReference type="Proteomes" id="UP001283361"/>
    </source>
</evidence>
<feature type="non-terminal residue" evidence="6">
    <location>
        <position position="1"/>
    </location>
</feature>
<feature type="domain" description="Neurotransmitter-gated ion-channel ligand-binding" evidence="5">
    <location>
        <begin position="326"/>
        <end position="457"/>
    </location>
</feature>
<evidence type="ECO:0000256" key="2">
    <source>
        <dbReference type="ARBA" id="ARBA00023136"/>
    </source>
</evidence>
<dbReference type="InterPro" id="IPR018000">
    <property type="entry name" value="Neurotransmitter_ion_chnl_CS"/>
</dbReference>
<keyword evidence="4" id="KW-0732">Signal</keyword>
<dbReference type="PANTHER" id="PTHR18945">
    <property type="entry name" value="NEUROTRANSMITTER GATED ION CHANNEL"/>
    <property type="match status" value="1"/>
</dbReference>
<evidence type="ECO:0000256" key="1">
    <source>
        <dbReference type="ARBA" id="ARBA00004141"/>
    </source>
</evidence>
<keyword evidence="2 3" id="KW-0472">Membrane</keyword>
<organism evidence="6 7">
    <name type="scientific">Elysia crispata</name>
    <name type="common">lettuce slug</name>
    <dbReference type="NCBI Taxonomy" id="231223"/>
    <lineage>
        <taxon>Eukaryota</taxon>
        <taxon>Metazoa</taxon>
        <taxon>Spiralia</taxon>
        <taxon>Lophotrochozoa</taxon>
        <taxon>Mollusca</taxon>
        <taxon>Gastropoda</taxon>
        <taxon>Heterobranchia</taxon>
        <taxon>Euthyneura</taxon>
        <taxon>Panpulmonata</taxon>
        <taxon>Sacoglossa</taxon>
        <taxon>Placobranchoidea</taxon>
        <taxon>Plakobranchidae</taxon>
        <taxon>Elysia</taxon>
    </lineage>
</organism>
<dbReference type="GO" id="GO:0004888">
    <property type="term" value="F:transmembrane signaling receptor activity"/>
    <property type="evidence" value="ECO:0007669"/>
    <property type="project" value="InterPro"/>
</dbReference>
<keyword evidence="3" id="KW-1133">Transmembrane helix</keyword>
<feature type="transmembrane region" description="Helical" evidence="3">
    <location>
        <begin position="278"/>
        <end position="301"/>
    </location>
</feature>
<dbReference type="SUPFAM" id="SSF63712">
    <property type="entry name" value="Nicotinic receptor ligand binding domain-like"/>
    <property type="match status" value="1"/>
</dbReference>
<feature type="transmembrane region" description="Helical" evidence="3">
    <location>
        <begin position="166"/>
        <end position="188"/>
    </location>
</feature>
<dbReference type="AlphaFoldDB" id="A0AAE1DGZ3"/>
<dbReference type="Gene3D" id="2.70.170.10">
    <property type="entry name" value="Neurotransmitter-gated ion-channel ligand-binding domain"/>
    <property type="match status" value="1"/>
</dbReference>